<accession>A0AAF0V686</accession>
<evidence type="ECO:0000313" key="2">
    <source>
        <dbReference type="Proteomes" id="UP001234989"/>
    </source>
</evidence>
<feature type="non-terminal residue" evidence="1">
    <location>
        <position position="111"/>
    </location>
</feature>
<evidence type="ECO:0000313" key="1">
    <source>
        <dbReference type="EMBL" id="WMV57546.1"/>
    </source>
</evidence>
<dbReference type="PANTHER" id="PTHR34676:SF8">
    <property type="entry name" value="TRANSMEMBRANE PROTEIN"/>
    <property type="match status" value="1"/>
</dbReference>
<organism evidence="1 2">
    <name type="scientific">Solanum verrucosum</name>
    <dbReference type="NCBI Taxonomy" id="315347"/>
    <lineage>
        <taxon>Eukaryota</taxon>
        <taxon>Viridiplantae</taxon>
        <taxon>Streptophyta</taxon>
        <taxon>Embryophyta</taxon>
        <taxon>Tracheophyta</taxon>
        <taxon>Spermatophyta</taxon>
        <taxon>Magnoliopsida</taxon>
        <taxon>eudicotyledons</taxon>
        <taxon>Gunneridae</taxon>
        <taxon>Pentapetalae</taxon>
        <taxon>asterids</taxon>
        <taxon>lamiids</taxon>
        <taxon>Solanales</taxon>
        <taxon>Solanaceae</taxon>
        <taxon>Solanoideae</taxon>
        <taxon>Solaneae</taxon>
        <taxon>Solanum</taxon>
    </lineage>
</organism>
<sequence length="111" mass="12954">MTTPVRVQRSQSSTRPPLFKGQFYTHWRIKIKDYLLAEDIEVWDVICKGPYVPTMEVKLGEITRVIPKTRKQYNDSDKQLVQKNHKAKKLLMCGIGMDEYNMISSCESSKE</sequence>
<evidence type="ECO:0008006" key="3">
    <source>
        <dbReference type="Google" id="ProtNLM"/>
    </source>
</evidence>
<proteinExistence type="predicted"/>
<dbReference type="PANTHER" id="PTHR34676">
    <property type="entry name" value="DUF4219 DOMAIN-CONTAINING PROTEIN-RELATED"/>
    <property type="match status" value="1"/>
</dbReference>
<dbReference type="Proteomes" id="UP001234989">
    <property type="component" value="Chromosome 12"/>
</dbReference>
<protein>
    <recommendedName>
        <fullName evidence="3">DUF4219 domain-containing protein</fullName>
    </recommendedName>
</protein>
<gene>
    <name evidence="1" type="ORF">MTR67_050931</name>
</gene>
<dbReference type="EMBL" id="CP133623">
    <property type="protein sequence ID" value="WMV57546.1"/>
    <property type="molecule type" value="Genomic_DNA"/>
</dbReference>
<reference evidence="1" key="1">
    <citation type="submission" date="2023-08" db="EMBL/GenBank/DDBJ databases">
        <title>A de novo genome assembly of Solanum verrucosum Schlechtendal, a Mexican diploid species geographically isolated from the other diploid A-genome species in potato relatives.</title>
        <authorList>
            <person name="Hosaka K."/>
        </authorList>
    </citation>
    <scope>NUCLEOTIDE SEQUENCE</scope>
    <source>
        <tissue evidence="1">Young leaves</tissue>
    </source>
</reference>
<name>A0AAF0V686_SOLVR</name>
<dbReference type="AlphaFoldDB" id="A0AAF0V686"/>
<keyword evidence="2" id="KW-1185">Reference proteome</keyword>